<accession>A0A822Y2H5</accession>
<evidence type="ECO:0000313" key="1">
    <source>
        <dbReference type="EMBL" id="DAD26163.1"/>
    </source>
</evidence>
<proteinExistence type="predicted"/>
<protein>
    <submittedName>
        <fullName evidence="1">Uncharacterized protein</fullName>
    </submittedName>
</protein>
<dbReference type="EMBL" id="DUZY01000002">
    <property type="protein sequence ID" value="DAD26163.1"/>
    <property type="molecule type" value="Genomic_DNA"/>
</dbReference>
<dbReference type="AlphaFoldDB" id="A0A822Y2H5"/>
<evidence type="ECO:0000313" key="2">
    <source>
        <dbReference type="Proteomes" id="UP000607653"/>
    </source>
</evidence>
<keyword evidence="2" id="KW-1185">Reference proteome</keyword>
<name>A0A822Y2H5_NELNU</name>
<organism evidence="1 2">
    <name type="scientific">Nelumbo nucifera</name>
    <name type="common">Sacred lotus</name>
    <dbReference type="NCBI Taxonomy" id="4432"/>
    <lineage>
        <taxon>Eukaryota</taxon>
        <taxon>Viridiplantae</taxon>
        <taxon>Streptophyta</taxon>
        <taxon>Embryophyta</taxon>
        <taxon>Tracheophyta</taxon>
        <taxon>Spermatophyta</taxon>
        <taxon>Magnoliopsida</taxon>
        <taxon>Proteales</taxon>
        <taxon>Nelumbonaceae</taxon>
        <taxon>Nelumbo</taxon>
    </lineage>
</organism>
<sequence length="56" mass="6551">MGRNIYCERAESLQHCFVSEKKRAHHLLACFASLHVQDEDLQTISMMFSTFLLILH</sequence>
<dbReference type="Proteomes" id="UP000607653">
    <property type="component" value="Unassembled WGS sequence"/>
</dbReference>
<gene>
    <name evidence="1" type="ORF">HUJ06_027632</name>
</gene>
<comment type="caution">
    <text evidence="1">The sequence shown here is derived from an EMBL/GenBank/DDBJ whole genome shotgun (WGS) entry which is preliminary data.</text>
</comment>
<reference evidence="1 2" key="1">
    <citation type="journal article" date="2020" name="Mol. Biol. Evol.">
        <title>Distinct Expression and Methylation Patterns for Genes with Different Fates following a Single Whole-Genome Duplication in Flowering Plants.</title>
        <authorList>
            <person name="Shi T."/>
            <person name="Rahmani R.S."/>
            <person name="Gugger P.F."/>
            <person name="Wang M."/>
            <person name="Li H."/>
            <person name="Zhang Y."/>
            <person name="Li Z."/>
            <person name="Wang Q."/>
            <person name="Van de Peer Y."/>
            <person name="Marchal K."/>
            <person name="Chen J."/>
        </authorList>
    </citation>
    <scope>NUCLEOTIDE SEQUENCE [LARGE SCALE GENOMIC DNA]</scope>
    <source>
        <tissue evidence="1">Leaf</tissue>
    </source>
</reference>